<name>A0AAE3DLI8_9FIRM</name>
<dbReference type="PIRSF" id="PIRSF000193">
    <property type="entry name" value="Pyrrol-5-carb_rd"/>
    <property type="match status" value="1"/>
</dbReference>
<evidence type="ECO:0000256" key="4">
    <source>
        <dbReference type="ARBA" id="ARBA00023002"/>
    </source>
</evidence>
<dbReference type="GO" id="GO:0004735">
    <property type="term" value="F:pyrroline-5-carboxylate reductase activity"/>
    <property type="evidence" value="ECO:0007669"/>
    <property type="project" value="UniProtKB-UniRule"/>
</dbReference>
<dbReference type="NCBIfam" id="TIGR00112">
    <property type="entry name" value="proC"/>
    <property type="match status" value="1"/>
</dbReference>
<evidence type="ECO:0000256" key="8">
    <source>
        <dbReference type="PIRSR" id="PIRSR000193-1"/>
    </source>
</evidence>
<dbReference type="GO" id="GO:0055129">
    <property type="term" value="P:L-proline biosynthetic process"/>
    <property type="evidence" value="ECO:0007669"/>
    <property type="project" value="UniProtKB-UniRule"/>
</dbReference>
<dbReference type="Gene3D" id="1.10.3730.10">
    <property type="entry name" value="ProC C-terminal domain-like"/>
    <property type="match status" value="1"/>
</dbReference>
<evidence type="ECO:0000256" key="5">
    <source>
        <dbReference type="ARBA" id="ARBA00058118"/>
    </source>
</evidence>
<gene>
    <name evidence="6 12" type="primary">proC</name>
    <name evidence="12" type="ORF">LKD32_09290</name>
</gene>
<dbReference type="InterPro" id="IPR053790">
    <property type="entry name" value="P5CR-like_CS"/>
</dbReference>
<evidence type="ECO:0000256" key="1">
    <source>
        <dbReference type="ARBA" id="ARBA00005525"/>
    </source>
</evidence>
<evidence type="ECO:0000259" key="10">
    <source>
        <dbReference type="Pfam" id="PF03807"/>
    </source>
</evidence>
<dbReference type="FunFam" id="1.10.3730.10:FF:000001">
    <property type="entry name" value="Pyrroline-5-carboxylate reductase"/>
    <property type="match status" value="1"/>
</dbReference>
<keyword evidence="6 9" id="KW-0028">Amino-acid biosynthesis</keyword>
<comment type="caution">
    <text evidence="12">The sequence shown here is derived from an EMBL/GenBank/DDBJ whole genome shotgun (WGS) entry which is preliminary data.</text>
</comment>
<sequence length="269" mass="29025">MSEFAYKYGFIGMGNMGFAMLKGLLQATPAESLTFSARNREKMAKVEAETGVHPASSNLECAKSSKYLILAVKPQQYDTVIGEIREVVSADQVILSIAPGITIEDLGKRFGKPVRVVRAMPNTPALVGEGMTGVSFEEDQFSEKERADIREFFCSFGRMEIVGENLMNAVVCASGSSPAYIYMIIEALADSVVKYGLPRASAYQMVAQTVLGSAKMVLETGKHPGELKDQVCSPGGTTIAGVSALEEYGLRNALIKASDACYEKCTRVK</sequence>
<evidence type="ECO:0000256" key="7">
    <source>
        <dbReference type="NCBIfam" id="TIGR00112"/>
    </source>
</evidence>
<dbReference type="RefSeq" id="WP_308451490.1">
    <property type="nucleotide sequence ID" value="NZ_JAJEPU010000024.1"/>
</dbReference>
<keyword evidence="13" id="KW-1185">Reference proteome</keyword>
<dbReference type="InterPro" id="IPR029036">
    <property type="entry name" value="P5CR_dimer"/>
</dbReference>
<keyword evidence="4 6" id="KW-0560">Oxidoreductase</keyword>
<evidence type="ECO:0000313" key="12">
    <source>
        <dbReference type="EMBL" id="MCC2165063.1"/>
    </source>
</evidence>
<dbReference type="EMBL" id="JAJEPU010000024">
    <property type="protein sequence ID" value="MCC2165063.1"/>
    <property type="molecule type" value="Genomic_DNA"/>
</dbReference>
<feature type="domain" description="Pyrroline-5-carboxylate reductase catalytic N-terminal" evidence="10">
    <location>
        <begin position="7"/>
        <end position="99"/>
    </location>
</feature>
<dbReference type="InterPro" id="IPR028939">
    <property type="entry name" value="P5C_Rdtase_cat_N"/>
</dbReference>
<dbReference type="SUPFAM" id="SSF48179">
    <property type="entry name" value="6-phosphogluconate dehydrogenase C-terminal domain-like"/>
    <property type="match status" value="1"/>
</dbReference>
<dbReference type="AlphaFoldDB" id="A0AAE3DLI8"/>
<keyword evidence="6" id="KW-0963">Cytoplasm</keyword>
<comment type="pathway">
    <text evidence="6 9">Amino-acid biosynthesis; L-proline biosynthesis; L-proline from L-glutamate 5-semialdehyde: step 1/1.</text>
</comment>
<evidence type="ECO:0000256" key="9">
    <source>
        <dbReference type="RuleBase" id="RU003903"/>
    </source>
</evidence>
<comment type="function">
    <text evidence="5 6">Catalyzes the reduction of 1-pyrroline-5-carboxylate (PCA) to L-proline.</text>
</comment>
<comment type="similarity">
    <text evidence="1 6 9">Belongs to the pyrroline-5-carboxylate reductase family.</text>
</comment>
<accession>A0AAE3DLI8</accession>
<dbReference type="Gene3D" id="3.40.50.720">
    <property type="entry name" value="NAD(P)-binding Rossmann-like Domain"/>
    <property type="match status" value="1"/>
</dbReference>
<evidence type="ECO:0000259" key="11">
    <source>
        <dbReference type="Pfam" id="PF14748"/>
    </source>
</evidence>
<evidence type="ECO:0000256" key="3">
    <source>
        <dbReference type="ARBA" id="ARBA00022857"/>
    </source>
</evidence>
<keyword evidence="2 6" id="KW-0641">Proline biosynthesis</keyword>
<dbReference type="EC" id="1.5.1.2" evidence="6 7"/>
<dbReference type="PANTHER" id="PTHR11645">
    <property type="entry name" value="PYRROLINE-5-CARBOXYLATE REDUCTASE"/>
    <property type="match status" value="1"/>
</dbReference>
<comment type="subcellular location">
    <subcellularLocation>
        <location evidence="6">Cytoplasm</location>
    </subcellularLocation>
</comment>
<feature type="binding site" evidence="8">
    <location>
        <position position="58"/>
    </location>
    <ligand>
        <name>NADPH</name>
        <dbReference type="ChEBI" id="CHEBI:57783"/>
    </ligand>
</feature>
<evidence type="ECO:0000256" key="6">
    <source>
        <dbReference type="HAMAP-Rule" id="MF_01925"/>
    </source>
</evidence>
<dbReference type="InterPro" id="IPR036291">
    <property type="entry name" value="NAD(P)-bd_dom_sf"/>
</dbReference>
<feature type="binding site" evidence="8">
    <location>
        <begin position="71"/>
        <end position="74"/>
    </location>
    <ligand>
        <name>NADP(+)</name>
        <dbReference type="ChEBI" id="CHEBI:58349"/>
    </ligand>
</feature>
<dbReference type="InterPro" id="IPR008927">
    <property type="entry name" value="6-PGluconate_DH-like_C_sf"/>
</dbReference>
<dbReference type="HAMAP" id="MF_01925">
    <property type="entry name" value="P5C_reductase"/>
    <property type="match status" value="1"/>
</dbReference>
<dbReference type="Pfam" id="PF14748">
    <property type="entry name" value="P5CR_dimer"/>
    <property type="match status" value="1"/>
</dbReference>
<dbReference type="PANTHER" id="PTHR11645:SF0">
    <property type="entry name" value="PYRROLINE-5-CARBOXYLATE REDUCTASE 3"/>
    <property type="match status" value="1"/>
</dbReference>
<evidence type="ECO:0000256" key="2">
    <source>
        <dbReference type="ARBA" id="ARBA00022650"/>
    </source>
</evidence>
<keyword evidence="3 6" id="KW-0521">NADP</keyword>
<dbReference type="SUPFAM" id="SSF51735">
    <property type="entry name" value="NAD(P)-binding Rossmann-fold domains"/>
    <property type="match status" value="1"/>
</dbReference>
<dbReference type="InterPro" id="IPR000304">
    <property type="entry name" value="Pyrroline-COOH_reductase"/>
</dbReference>
<comment type="catalytic activity">
    <reaction evidence="6 9">
        <text>L-proline + NADP(+) = (S)-1-pyrroline-5-carboxylate + NADPH + 2 H(+)</text>
        <dbReference type="Rhea" id="RHEA:14109"/>
        <dbReference type="ChEBI" id="CHEBI:15378"/>
        <dbReference type="ChEBI" id="CHEBI:17388"/>
        <dbReference type="ChEBI" id="CHEBI:57783"/>
        <dbReference type="ChEBI" id="CHEBI:58349"/>
        <dbReference type="ChEBI" id="CHEBI:60039"/>
        <dbReference type="EC" id="1.5.1.2"/>
    </reaction>
</comment>
<protein>
    <recommendedName>
        <fullName evidence="6 7">Pyrroline-5-carboxylate reductase</fullName>
        <shortName evidence="6">P5C reductase</shortName>
        <shortName evidence="6">P5CR</shortName>
        <ecNumber evidence="6 7">1.5.1.2</ecNumber>
    </recommendedName>
    <alternativeName>
        <fullName evidence="6">PCA reductase</fullName>
    </alternativeName>
</protein>
<dbReference type="GO" id="GO:0005737">
    <property type="term" value="C:cytoplasm"/>
    <property type="evidence" value="ECO:0007669"/>
    <property type="project" value="UniProtKB-SubCell"/>
</dbReference>
<organism evidence="12 13">
    <name type="scientific">Brotaphodocola catenula</name>
    <dbReference type="NCBI Taxonomy" id="2885361"/>
    <lineage>
        <taxon>Bacteria</taxon>
        <taxon>Bacillati</taxon>
        <taxon>Bacillota</taxon>
        <taxon>Clostridia</taxon>
        <taxon>Lachnospirales</taxon>
        <taxon>Lachnospiraceae</taxon>
        <taxon>Brotaphodocola</taxon>
    </lineage>
</organism>
<evidence type="ECO:0000313" key="13">
    <source>
        <dbReference type="Proteomes" id="UP001198962"/>
    </source>
</evidence>
<proteinExistence type="inferred from homology"/>
<comment type="catalytic activity">
    <reaction evidence="6">
        <text>L-proline + NAD(+) = (S)-1-pyrroline-5-carboxylate + NADH + 2 H(+)</text>
        <dbReference type="Rhea" id="RHEA:14105"/>
        <dbReference type="ChEBI" id="CHEBI:15378"/>
        <dbReference type="ChEBI" id="CHEBI:17388"/>
        <dbReference type="ChEBI" id="CHEBI:57540"/>
        <dbReference type="ChEBI" id="CHEBI:57945"/>
        <dbReference type="ChEBI" id="CHEBI:60039"/>
        <dbReference type="EC" id="1.5.1.2"/>
    </reaction>
</comment>
<feature type="binding site" evidence="8">
    <location>
        <begin position="11"/>
        <end position="16"/>
    </location>
    <ligand>
        <name>NADP(+)</name>
        <dbReference type="ChEBI" id="CHEBI:58349"/>
    </ligand>
</feature>
<feature type="domain" description="Pyrroline-5-carboxylate reductase dimerisation" evidence="11">
    <location>
        <begin position="164"/>
        <end position="266"/>
    </location>
</feature>
<dbReference type="Pfam" id="PF03807">
    <property type="entry name" value="F420_oxidored"/>
    <property type="match status" value="1"/>
</dbReference>
<reference evidence="12" key="1">
    <citation type="submission" date="2021-10" db="EMBL/GenBank/DDBJ databases">
        <title>Anaerobic single-cell dispensing facilitates the cultivation of human gut bacteria.</title>
        <authorList>
            <person name="Afrizal A."/>
        </authorList>
    </citation>
    <scope>NUCLEOTIDE SEQUENCE</scope>
    <source>
        <strain evidence="12">CLA-AA-H274</strain>
    </source>
</reference>
<dbReference type="PROSITE" id="PS00521">
    <property type="entry name" value="P5CR"/>
    <property type="match status" value="1"/>
</dbReference>
<dbReference type="Proteomes" id="UP001198962">
    <property type="component" value="Unassembled WGS sequence"/>
</dbReference>